<evidence type="ECO:0000256" key="1">
    <source>
        <dbReference type="SAM" id="MobiDB-lite"/>
    </source>
</evidence>
<proteinExistence type="predicted"/>
<feature type="region of interest" description="Disordered" evidence="1">
    <location>
        <begin position="164"/>
        <end position="197"/>
    </location>
</feature>
<dbReference type="Proteomes" id="UP000242414">
    <property type="component" value="Unassembled WGS sequence"/>
</dbReference>
<protein>
    <submittedName>
        <fullName evidence="2">Uncharacterized protein</fullName>
    </submittedName>
</protein>
<name>A0A1X0RH78_RHIZD</name>
<dbReference type="OrthoDB" id="2286999at2759"/>
<evidence type="ECO:0000313" key="2">
    <source>
        <dbReference type="EMBL" id="ORE11356.1"/>
    </source>
</evidence>
<gene>
    <name evidence="2" type="ORF">BCV72DRAFT_300944</name>
</gene>
<dbReference type="AlphaFoldDB" id="A0A1X0RH78"/>
<organism evidence="2">
    <name type="scientific">Rhizopus microsporus var. microsporus</name>
    <dbReference type="NCBI Taxonomy" id="86635"/>
    <lineage>
        <taxon>Eukaryota</taxon>
        <taxon>Fungi</taxon>
        <taxon>Fungi incertae sedis</taxon>
        <taxon>Mucoromycota</taxon>
        <taxon>Mucoromycotina</taxon>
        <taxon>Mucoromycetes</taxon>
        <taxon>Mucorales</taxon>
        <taxon>Mucorineae</taxon>
        <taxon>Rhizopodaceae</taxon>
        <taxon>Rhizopus</taxon>
    </lineage>
</organism>
<dbReference type="EMBL" id="KV921857">
    <property type="protein sequence ID" value="ORE11356.1"/>
    <property type="molecule type" value="Genomic_DNA"/>
</dbReference>
<sequence length="280" mass="32020">MPSLADTWNELSNMEGVNLTVARNGISNYGQVISTTCETIATSYNNYYVESFQNTTANYFIYTISTTFPVAKVSTIKYLVYQHIFNEVFSLQLKTVEIPGDILPSTKQDDKRKIQGFVGNLIFEIRNRLPLFPVTKETLNKAPFGIMPALRHMLSKYETLIANNPNPQIQEPEQKPHDKSNTKAKKQKGKKQTKKKFIPPEKVLPSLAEHNASLELNDITAEEVEQYFRPCSIDPERIDVFISYHGGNDIRHLPSSEYYNMHRIVTRQKSEQGLKKRSGL</sequence>
<reference evidence="2" key="1">
    <citation type="journal article" date="2016" name="Proc. Natl. Acad. Sci. U.S.A.">
        <title>Lipid metabolic changes in an early divergent fungus govern the establishment of a mutualistic symbiosis with endobacteria.</title>
        <authorList>
            <person name="Lastovetsky O.A."/>
            <person name="Gaspar M.L."/>
            <person name="Mondo S.J."/>
            <person name="LaButti K.M."/>
            <person name="Sandor L."/>
            <person name="Grigoriev I.V."/>
            <person name="Henry S.A."/>
            <person name="Pawlowska T.E."/>
        </authorList>
    </citation>
    <scope>NUCLEOTIDE SEQUENCE [LARGE SCALE GENOMIC DNA]</scope>
    <source>
        <strain evidence="2">ATCC 52814</strain>
    </source>
</reference>
<feature type="compositionally biased region" description="Basic and acidic residues" evidence="1">
    <location>
        <begin position="172"/>
        <end position="181"/>
    </location>
</feature>
<feature type="compositionally biased region" description="Basic residues" evidence="1">
    <location>
        <begin position="182"/>
        <end position="197"/>
    </location>
</feature>
<accession>A0A1X0RH78</accession>
<dbReference type="VEuPathDB" id="FungiDB:BCV72DRAFT_300944"/>